<evidence type="ECO:0000313" key="2">
    <source>
        <dbReference type="EMBL" id="KHF40110.1"/>
    </source>
</evidence>
<organism evidence="2 3">
    <name type="scientific">Halalkalibacter okhensis</name>
    <dbReference type="NCBI Taxonomy" id="333138"/>
    <lineage>
        <taxon>Bacteria</taxon>
        <taxon>Bacillati</taxon>
        <taxon>Bacillota</taxon>
        <taxon>Bacilli</taxon>
        <taxon>Bacillales</taxon>
        <taxon>Bacillaceae</taxon>
        <taxon>Halalkalibacter</taxon>
    </lineage>
</organism>
<protein>
    <submittedName>
        <fullName evidence="2">Acyl carrier protein</fullName>
    </submittedName>
</protein>
<proteinExistence type="predicted"/>
<sequence length="93" mass="10728">MTKEQIIQIIYDILNDQLELATMDSFHIDARLNEDLYMDSILLLELILHLELDIGMKIPDEGIVPKDFYTVGSLADFLLHEQNKKTAEDAIHD</sequence>
<comment type="caution">
    <text evidence="2">The sequence shown here is derived from an EMBL/GenBank/DDBJ whole genome shotgun (WGS) entry which is preliminary data.</text>
</comment>
<evidence type="ECO:0000313" key="3">
    <source>
        <dbReference type="Proteomes" id="UP000030832"/>
    </source>
</evidence>
<dbReference type="STRING" id="333138.LQ50_11385"/>
<dbReference type="PROSITE" id="PS50075">
    <property type="entry name" value="CARRIER"/>
    <property type="match status" value="1"/>
</dbReference>
<dbReference type="NCBIfam" id="NF005798">
    <property type="entry name" value="PRK07639.1"/>
    <property type="match status" value="1"/>
</dbReference>
<accession>A0A0B0IFL5</accession>
<dbReference type="Pfam" id="PF00550">
    <property type="entry name" value="PP-binding"/>
    <property type="match status" value="1"/>
</dbReference>
<dbReference type="OrthoDB" id="6370703at2"/>
<dbReference type="Proteomes" id="UP000030832">
    <property type="component" value="Unassembled WGS sequence"/>
</dbReference>
<dbReference type="InterPro" id="IPR009081">
    <property type="entry name" value="PP-bd_ACP"/>
</dbReference>
<feature type="domain" description="Carrier" evidence="1">
    <location>
        <begin position="4"/>
        <end position="82"/>
    </location>
</feature>
<dbReference type="SUPFAM" id="SSF47336">
    <property type="entry name" value="ACP-like"/>
    <property type="match status" value="1"/>
</dbReference>
<dbReference type="eggNOG" id="COG0236">
    <property type="taxonomic scope" value="Bacteria"/>
</dbReference>
<dbReference type="AlphaFoldDB" id="A0A0B0IFL5"/>
<dbReference type="EMBL" id="JRJU01000012">
    <property type="protein sequence ID" value="KHF40110.1"/>
    <property type="molecule type" value="Genomic_DNA"/>
</dbReference>
<dbReference type="RefSeq" id="WP_034628960.1">
    <property type="nucleotide sequence ID" value="NZ_JRJU01000012.1"/>
</dbReference>
<dbReference type="InterPro" id="IPR036736">
    <property type="entry name" value="ACP-like_sf"/>
</dbReference>
<reference evidence="2 3" key="1">
    <citation type="submission" date="2014-09" db="EMBL/GenBank/DDBJ databases">
        <title>Genome sequencing and annotation of Bacillus Okhensis strain Kh10-101T.</title>
        <authorList>
            <person name="Prakash J.S."/>
        </authorList>
    </citation>
    <scope>NUCLEOTIDE SEQUENCE [LARGE SCALE GENOMIC DNA]</scope>
    <source>
        <strain evidence="3">Kh10-101T</strain>
    </source>
</reference>
<keyword evidence="3" id="KW-1185">Reference proteome</keyword>
<dbReference type="Gene3D" id="1.10.1200.10">
    <property type="entry name" value="ACP-like"/>
    <property type="match status" value="1"/>
</dbReference>
<evidence type="ECO:0000259" key="1">
    <source>
        <dbReference type="PROSITE" id="PS50075"/>
    </source>
</evidence>
<name>A0A0B0IFL5_9BACI</name>
<gene>
    <name evidence="2" type="ORF">LQ50_11385</name>
</gene>